<evidence type="ECO:0000256" key="11">
    <source>
        <dbReference type="HAMAP-Rule" id="MF_00109"/>
    </source>
</evidence>
<dbReference type="GO" id="GO:0008652">
    <property type="term" value="P:amino acid biosynthetic process"/>
    <property type="evidence" value="ECO:0007669"/>
    <property type="project" value="UniProtKB-KW"/>
</dbReference>
<dbReference type="GO" id="GO:0005829">
    <property type="term" value="C:cytosol"/>
    <property type="evidence" value="ECO:0007669"/>
    <property type="project" value="TreeGrafter"/>
</dbReference>
<evidence type="ECO:0000256" key="3">
    <source>
        <dbReference type="ARBA" id="ARBA00012154"/>
    </source>
</evidence>
<dbReference type="InterPro" id="IPR000623">
    <property type="entry name" value="Shikimate_kinase/TSH1"/>
</dbReference>
<dbReference type="GO" id="GO:0004765">
    <property type="term" value="F:shikimate kinase activity"/>
    <property type="evidence" value="ECO:0007669"/>
    <property type="project" value="UniProtKB-UniRule"/>
</dbReference>
<dbReference type="OrthoDB" id="9800332at2"/>
<dbReference type="PRINTS" id="PR01100">
    <property type="entry name" value="SHIKIMTKNASE"/>
</dbReference>
<gene>
    <name evidence="11" type="primary">aroK</name>
    <name evidence="12" type="ORF">EJA10_10085</name>
</gene>
<dbReference type="Proteomes" id="UP000279911">
    <property type="component" value="Unassembled WGS sequence"/>
</dbReference>
<keyword evidence="7 11" id="KW-0418">Kinase</keyword>
<evidence type="ECO:0000256" key="1">
    <source>
        <dbReference type="ARBA" id="ARBA00004842"/>
    </source>
</evidence>
<feature type="binding site" evidence="11">
    <location>
        <position position="33"/>
    </location>
    <ligand>
        <name>substrate</name>
    </ligand>
</feature>
<dbReference type="GO" id="GO:0005524">
    <property type="term" value="F:ATP binding"/>
    <property type="evidence" value="ECO:0007669"/>
    <property type="project" value="UniProtKB-UniRule"/>
</dbReference>
<feature type="binding site" evidence="11">
    <location>
        <position position="78"/>
    </location>
    <ligand>
        <name>substrate</name>
    </ligand>
</feature>
<keyword evidence="11" id="KW-0963">Cytoplasm</keyword>
<proteinExistence type="inferred from homology"/>
<evidence type="ECO:0000313" key="12">
    <source>
        <dbReference type="EMBL" id="RSD27421.1"/>
    </source>
</evidence>
<dbReference type="HAMAP" id="MF_00109">
    <property type="entry name" value="Shikimate_kinase"/>
    <property type="match status" value="1"/>
</dbReference>
<evidence type="ECO:0000256" key="8">
    <source>
        <dbReference type="ARBA" id="ARBA00022840"/>
    </source>
</evidence>
<dbReference type="CDD" id="cd00464">
    <property type="entry name" value="SK"/>
    <property type="match status" value="1"/>
</dbReference>
<evidence type="ECO:0000256" key="7">
    <source>
        <dbReference type="ARBA" id="ARBA00022777"/>
    </source>
</evidence>
<dbReference type="AlphaFoldDB" id="A0A427TT11"/>
<dbReference type="Pfam" id="PF01202">
    <property type="entry name" value="SKI"/>
    <property type="match status" value="1"/>
</dbReference>
<evidence type="ECO:0000256" key="6">
    <source>
        <dbReference type="ARBA" id="ARBA00022741"/>
    </source>
</evidence>
<dbReference type="SUPFAM" id="SSF52540">
    <property type="entry name" value="P-loop containing nucleoside triphosphate hydrolases"/>
    <property type="match status" value="1"/>
</dbReference>
<dbReference type="InterPro" id="IPR023000">
    <property type="entry name" value="Shikimate_kinase_CS"/>
</dbReference>
<keyword evidence="11" id="KW-0479">Metal-binding</keyword>
<keyword evidence="11" id="KW-0460">Magnesium</keyword>
<comment type="function">
    <text evidence="11">Catalyzes the specific phosphorylation of the 3-hydroxyl group of shikimic acid using ATP as a cosubstrate.</text>
</comment>
<keyword evidence="5 11" id="KW-0808">Transferase</keyword>
<dbReference type="InterPro" id="IPR031322">
    <property type="entry name" value="Shikimate/glucono_kinase"/>
</dbReference>
<name>A0A427TT11_9BACI</name>
<organism evidence="12 13">
    <name type="scientific">Mesobacillus subterraneus</name>
    <dbReference type="NCBI Taxonomy" id="285983"/>
    <lineage>
        <taxon>Bacteria</taxon>
        <taxon>Bacillati</taxon>
        <taxon>Bacillota</taxon>
        <taxon>Bacilli</taxon>
        <taxon>Bacillales</taxon>
        <taxon>Bacillaceae</taxon>
        <taxon>Mesobacillus</taxon>
    </lineage>
</organism>
<keyword evidence="8 11" id="KW-0067">ATP-binding</keyword>
<feature type="binding site" evidence="11">
    <location>
        <position position="116"/>
    </location>
    <ligand>
        <name>ATP</name>
        <dbReference type="ChEBI" id="CHEBI:30616"/>
    </ligand>
</feature>
<dbReference type="Gene3D" id="3.40.50.300">
    <property type="entry name" value="P-loop containing nucleotide triphosphate hydrolases"/>
    <property type="match status" value="1"/>
</dbReference>
<dbReference type="RefSeq" id="WP_125479876.1">
    <property type="nucleotide sequence ID" value="NZ_RSFW01000012.1"/>
</dbReference>
<evidence type="ECO:0000256" key="5">
    <source>
        <dbReference type="ARBA" id="ARBA00022679"/>
    </source>
</evidence>
<dbReference type="GO" id="GO:0000287">
    <property type="term" value="F:magnesium ion binding"/>
    <property type="evidence" value="ECO:0007669"/>
    <property type="project" value="UniProtKB-UniRule"/>
</dbReference>
<evidence type="ECO:0000256" key="4">
    <source>
        <dbReference type="ARBA" id="ARBA00022605"/>
    </source>
</evidence>
<dbReference type="EMBL" id="RSFW01000012">
    <property type="protein sequence ID" value="RSD27421.1"/>
    <property type="molecule type" value="Genomic_DNA"/>
</dbReference>
<comment type="pathway">
    <text evidence="1 11">Metabolic intermediate biosynthesis; chorismate biosynthesis; chorismate from D-erythrose 4-phosphate and phosphoenolpyruvate: step 5/7.</text>
</comment>
<evidence type="ECO:0000256" key="10">
    <source>
        <dbReference type="ARBA" id="ARBA00048567"/>
    </source>
</evidence>
<dbReference type="EC" id="2.7.1.71" evidence="3 11"/>
<keyword evidence="4 11" id="KW-0028">Amino-acid biosynthesis</keyword>
<sequence>MEAIYLIGFMGSGKSTVSQELGKRLSVPVYDTDEEVVKTRGKAINEIFAMDGEEAFRIIESEVLQSMPDKDAVVATGGGIIMADANRKCLRDKGTVVFLYAGLDEILQRLEGDDTRPLLRQEKRKAAESLYNSRLLLYRDISDLEIDTTGKSIGAITEEILHRMK</sequence>
<comment type="cofactor">
    <cofactor evidence="11">
        <name>Mg(2+)</name>
        <dbReference type="ChEBI" id="CHEBI:18420"/>
    </cofactor>
    <text evidence="11">Binds 1 Mg(2+) ion per subunit.</text>
</comment>
<comment type="catalytic activity">
    <reaction evidence="10 11">
        <text>shikimate + ATP = 3-phosphoshikimate + ADP + H(+)</text>
        <dbReference type="Rhea" id="RHEA:13121"/>
        <dbReference type="ChEBI" id="CHEBI:15378"/>
        <dbReference type="ChEBI" id="CHEBI:30616"/>
        <dbReference type="ChEBI" id="CHEBI:36208"/>
        <dbReference type="ChEBI" id="CHEBI:145989"/>
        <dbReference type="ChEBI" id="CHEBI:456216"/>
        <dbReference type="EC" id="2.7.1.71"/>
    </reaction>
</comment>
<dbReference type="PANTHER" id="PTHR21087">
    <property type="entry name" value="SHIKIMATE KINASE"/>
    <property type="match status" value="1"/>
</dbReference>
<keyword evidence="9 11" id="KW-0057">Aromatic amino acid biosynthesis</keyword>
<feature type="binding site" evidence="11">
    <location>
        <position position="15"/>
    </location>
    <ligand>
        <name>Mg(2+)</name>
        <dbReference type="ChEBI" id="CHEBI:18420"/>
    </ligand>
</feature>
<dbReference type="PANTHER" id="PTHR21087:SF16">
    <property type="entry name" value="SHIKIMATE KINASE 1, CHLOROPLASTIC"/>
    <property type="match status" value="1"/>
</dbReference>
<feature type="binding site" evidence="11">
    <location>
        <begin position="11"/>
        <end position="16"/>
    </location>
    <ligand>
        <name>ATP</name>
        <dbReference type="ChEBI" id="CHEBI:30616"/>
    </ligand>
</feature>
<feature type="binding site" evidence="11">
    <location>
        <position position="57"/>
    </location>
    <ligand>
        <name>substrate</name>
    </ligand>
</feature>
<evidence type="ECO:0000313" key="13">
    <source>
        <dbReference type="Proteomes" id="UP000279911"/>
    </source>
</evidence>
<dbReference type="PROSITE" id="PS01128">
    <property type="entry name" value="SHIKIMATE_KINASE"/>
    <property type="match status" value="1"/>
</dbReference>
<feature type="binding site" evidence="11">
    <location>
        <position position="134"/>
    </location>
    <ligand>
        <name>substrate</name>
    </ligand>
</feature>
<dbReference type="UniPathway" id="UPA00053">
    <property type="reaction ID" value="UER00088"/>
</dbReference>
<comment type="similarity">
    <text evidence="2 11">Belongs to the shikimate kinase family.</text>
</comment>
<reference evidence="13" key="1">
    <citation type="submission" date="2018-12" db="EMBL/GenBank/DDBJ databases">
        <title>Bacillus chawlae sp. nov., Bacillus glennii sp. nov., and Bacillus saganii sp. nov. Isolated from the Vehicle Assembly Building at Kennedy Space Center where the Viking Spacecraft were Assembled.</title>
        <authorList>
            <person name="Seuylemezian A."/>
            <person name="Vaishampayan P."/>
        </authorList>
    </citation>
    <scope>NUCLEOTIDE SEQUENCE [LARGE SCALE GENOMIC DNA]</scope>
    <source>
        <strain evidence="13">DSM 13966</strain>
    </source>
</reference>
<protein>
    <recommendedName>
        <fullName evidence="3 11">Shikimate kinase</fullName>
        <shortName evidence="11">SK</shortName>
        <ecNumber evidence="3 11">2.7.1.71</ecNumber>
    </recommendedName>
</protein>
<dbReference type="GO" id="GO:0009073">
    <property type="term" value="P:aromatic amino acid family biosynthetic process"/>
    <property type="evidence" value="ECO:0007669"/>
    <property type="project" value="UniProtKB-KW"/>
</dbReference>
<comment type="caution">
    <text evidence="12">The sequence shown here is derived from an EMBL/GenBank/DDBJ whole genome shotgun (WGS) entry which is preliminary data.</text>
</comment>
<comment type="caution">
    <text evidence="11">Lacks conserved residue(s) required for the propagation of feature annotation.</text>
</comment>
<comment type="subunit">
    <text evidence="11">Monomer.</text>
</comment>
<comment type="subcellular location">
    <subcellularLocation>
        <location evidence="11">Cytoplasm</location>
    </subcellularLocation>
</comment>
<evidence type="ECO:0000256" key="2">
    <source>
        <dbReference type="ARBA" id="ARBA00006997"/>
    </source>
</evidence>
<evidence type="ECO:0000256" key="9">
    <source>
        <dbReference type="ARBA" id="ARBA00023141"/>
    </source>
</evidence>
<keyword evidence="6 11" id="KW-0547">Nucleotide-binding</keyword>
<dbReference type="GO" id="GO:0009423">
    <property type="term" value="P:chorismate biosynthetic process"/>
    <property type="evidence" value="ECO:0007669"/>
    <property type="project" value="UniProtKB-UniRule"/>
</dbReference>
<accession>A0A427TT11</accession>
<dbReference type="InterPro" id="IPR027417">
    <property type="entry name" value="P-loop_NTPase"/>
</dbReference>